<gene>
    <name evidence="2" type="ORF">CINCED_3A024528</name>
</gene>
<dbReference type="AlphaFoldDB" id="A0A5E4MJ81"/>
<keyword evidence="3" id="KW-1185">Reference proteome</keyword>
<feature type="region of interest" description="Disordered" evidence="1">
    <location>
        <begin position="109"/>
        <end position="137"/>
    </location>
</feature>
<evidence type="ECO:0000313" key="2">
    <source>
        <dbReference type="EMBL" id="VVC29840.1"/>
    </source>
</evidence>
<accession>A0A5E4MJ81</accession>
<name>A0A5E4MJ81_9HEMI</name>
<feature type="compositionally biased region" description="Polar residues" evidence="1">
    <location>
        <begin position="114"/>
        <end position="135"/>
    </location>
</feature>
<evidence type="ECO:0000313" key="3">
    <source>
        <dbReference type="Proteomes" id="UP000325440"/>
    </source>
</evidence>
<protein>
    <submittedName>
        <fullName evidence="2">Uncharacterized protein</fullName>
    </submittedName>
</protein>
<proteinExistence type="predicted"/>
<evidence type="ECO:0000256" key="1">
    <source>
        <dbReference type="SAM" id="MobiDB-lite"/>
    </source>
</evidence>
<dbReference type="EMBL" id="CABPRJ010000500">
    <property type="protein sequence ID" value="VVC29840.1"/>
    <property type="molecule type" value="Genomic_DNA"/>
</dbReference>
<organism evidence="2 3">
    <name type="scientific">Cinara cedri</name>
    <dbReference type="NCBI Taxonomy" id="506608"/>
    <lineage>
        <taxon>Eukaryota</taxon>
        <taxon>Metazoa</taxon>
        <taxon>Ecdysozoa</taxon>
        <taxon>Arthropoda</taxon>
        <taxon>Hexapoda</taxon>
        <taxon>Insecta</taxon>
        <taxon>Pterygota</taxon>
        <taxon>Neoptera</taxon>
        <taxon>Paraneoptera</taxon>
        <taxon>Hemiptera</taxon>
        <taxon>Sternorrhyncha</taxon>
        <taxon>Aphidomorpha</taxon>
        <taxon>Aphidoidea</taxon>
        <taxon>Aphididae</taxon>
        <taxon>Lachninae</taxon>
        <taxon>Cinara</taxon>
    </lineage>
</organism>
<sequence length="175" mass="18778">MSTMCCNRLQQFNRKRRKQLRIVTLNRFHRNDDCFKDSFGGESVQLSPKSMRSKTLSPKPIARSGVSGGGVGGPCACTAATAGAESIVSNLAAVVNSTFPFESFGSRWSADGSDLTSPSPRALSTNSRFEPSAQTDAAGRPNVLNLYGLLSNMPMWPGRGLPLRKPAVRGGGDRR</sequence>
<dbReference type="Proteomes" id="UP000325440">
    <property type="component" value="Unassembled WGS sequence"/>
</dbReference>
<reference evidence="2 3" key="1">
    <citation type="submission" date="2019-08" db="EMBL/GenBank/DDBJ databases">
        <authorList>
            <person name="Alioto T."/>
            <person name="Alioto T."/>
            <person name="Gomez Garrido J."/>
        </authorList>
    </citation>
    <scope>NUCLEOTIDE SEQUENCE [LARGE SCALE GENOMIC DNA]</scope>
</reference>